<sequence>MPLRVLCTSTENAIKELISFTKEPVFLDGITALEYAEYLYGAVFVACQAYAVGVVSDINDIRASAGKEKVSKLSLYKQSPAVNSGTSSIEFINALANYFKHNEEWSAWPENETTKALKYFGLTESTEFPLKSGAEILTGHDSELRLVCEILEDWRFGLIEKCHQNA</sequence>
<proteinExistence type="predicted"/>
<protein>
    <submittedName>
        <fullName evidence="1">Uncharacterized protein</fullName>
    </submittedName>
</protein>
<accession>A0A2S6HF57</accession>
<gene>
    <name evidence="1" type="ORF">B0F87_104123</name>
</gene>
<dbReference type="AlphaFoldDB" id="A0A2S6HF57"/>
<comment type="caution">
    <text evidence="1">The sequence shown here is derived from an EMBL/GenBank/DDBJ whole genome shotgun (WGS) entry which is preliminary data.</text>
</comment>
<dbReference type="EMBL" id="PTIZ01000004">
    <property type="protein sequence ID" value="PPK76033.1"/>
    <property type="molecule type" value="Genomic_DNA"/>
</dbReference>
<dbReference type="Proteomes" id="UP000240010">
    <property type="component" value="Unassembled WGS sequence"/>
</dbReference>
<reference evidence="1 2" key="1">
    <citation type="submission" date="2018-02" db="EMBL/GenBank/DDBJ databases">
        <title>Subsurface microbial communities from deep shales in Ohio and West Virginia, USA.</title>
        <authorList>
            <person name="Wrighton K."/>
        </authorList>
    </citation>
    <scope>NUCLEOTIDE SEQUENCE [LARGE SCALE GENOMIC DNA]</scope>
    <source>
        <strain evidence="1 2">OWC-DMM</strain>
    </source>
</reference>
<organism evidence="1 2">
    <name type="scientific">Methylobacter tundripaludum</name>
    <dbReference type="NCBI Taxonomy" id="173365"/>
    <lineage>
        <taxon>Bacteria</taxon>
        <taxon>Pseudomonadati</taxon>
        <taxon>Pseudomonadota</taxon>
        <taxon>Gammaproteobacteria</taxon>
        <taxon>Methylococcales</taxon>
        <taxon>Methylococcaceae</taxon>
        <taxon>Methylobacter</taxon>
    </lineage>
</organism>
<evidence type="ECO:0000313" key="1">
    <source>
        <dbReference type="EMBL" id="PPK76033.1"/>
    </source>
</evidence>
<name>A0A2S6HF57_9GAMM</name>
<evidence type="ECO:0000313" key="2">
    <source>
        <dbReference type="Proteomes" id="UP000240010"/>
    </source>
</evidence>